<name>A0A382AQ09_9ZZZZ</name>
<evidence type="ECO:0000259" key="1">
    <source>
        <dbReference type="Pfam" id="PF07978"/>
    </source>
</evidence>
<organism evidence="2">
    <name type="scientific">marine metagenome</name>
    <dbReference type="NCBI Taxonomy" id="408172"/>
    <lineage>
        <taxon>unclassified sequences</taxon>
        <taxon>metagenomes</taxon>
        <taxon>ecological metagenomes</taxon>
    </lineage>
</organism>
<dbReference type="AlphaFoldDB" id="A0A382AQ09"/>
<accession>A0A382AQ09</accession>
<dbReference type="InterPro" id="IPR011008">
    <property type="entry name" value="Dimeric_a/b-barrel"/>
</dbReference>
<dbReference type="Pfam" id="PF07978">
    <property type="entry name" value="NIPSNAP"/>
    <property type="match status" value="1"/>
</dbReference>
<dbReference type="InterPro" id="IPR012577">
    <property type="entry name" value="NIPSNAP"/>
</dbReference>
<proteinExistence type="predicted"/>
<protein>
    <recommendedName>
        <fullName evidence="1">NIPSNAP domain-containing protein</fullName>
    </recommendedName>
</protein>
<dbReference type="SUPFAM" id="SSF54909">
    <property type="entry name" value="Dimeric alpha+beta barrel"/>
    <property type="match status" value="1"/>
</dbReference>
<evidence type="ECO:0000313" key="2">
    <source>
        <dbReference type="EMBL" id="SVB03067.1"/>
    </source>
</evidence>
<feature type="domain" description="NIPSNAP" evidence="1">
    <location>
        <begin position="50"/>
        <end position="133"/>
    </location>
</feature>
<dbReference type="EMBL" id="UINC01026147">
    <property type="protein sequence ID" value="SVB03067.1"/>
    <property type="molecule type" value="Genomic_DNA"/>
</dbReference>
<sequence length="152" mass="17234">MKRVTFALSIAVGLGFASTAQAQGPPDACGPKGQLPAEFSQNVGESARCFELRMYTADPSRGGDINTLHQRFREEEVAIFEKHGAEVVAVWQRLDDSNTLVWMLAYRDMDHRRQVWADFAADPAWEALRNKYQVPISIEQYWMSTTDYSNTK</sequence>
<dbReference type="Gene3D" id="3.30.70.100">
    <property type="match status" value="1"/>
</dbReference>
<gene>
    <name evidence="2" type="ORF">METZ01_LOCUS155921</name>
</gene>
<reference evidence="2" key="1">
    <citation type="submission" date="2018-05" db="EMBL/GenBank/DDBJ databases">
        <authorList>
            <person name="Lanie J.A."/>
            <person name="Ng W.-L."/>
            <person name="Kazmierczak K.M."/>
            <person name="Andrzejewski T.M."/>
            <person name="Davidsen T.M."/>
            <person name="Wayne K.J."/>
            <person name="Tettelin H."/>
            <person name="Glass J.I."/>
            <person name="Rusch D."/>
            <person name="Podicherti R."/>
            <person name="Tsui H.-C.T."/>
            <person name="Winkler M.E."/>
        </authorList>
    </citation>
    <scope>NUCLEOTIDE SEQUENCE</scope>
</reference>